<name>A0A2V1HTY4_9MICO</name>
<organism evidence="1 2">
    <name type="scientific">Amnibacterium flavum</name>
    <dbReference type="NCBI Taxonomy" id="2173173"/>
    <lineage>
        <taxon>Bacteria</taxon>
        <taxon>Bacillati</taxon>
        <taxon>Actinomycetota</taxon>
        <taxon>Actinomycetes</taxon>
        <taxon>Micrococcales</taxon>
        <taxon>Microbacteriaceae</taxon>
        <taxon>Amnibacterium</taxon>
    </lineage>
</organism>
<keyword evidence="2" id="KW-1185">Reference proteome</keyword>
<dbReference type="RefSeq" id="WP_116755767.1">
    <property type="nucleotide sequence ID" value="NZ_JBHUEX010000001.1"/>
</dbReference>
<proteinExistence type="predicted"/>
<comment type="caution">
    <text evidence="1">The sequence shown here is derived from an EMBL/GenBank/DDBJ whole genome shotgun (WGS) entry which is preliminary data.</text>
</comment>
<dbReference type="Proteomes" id="UP000244893">
    <property type="component" value="Unassembled WGS sequence"/>
</dbReference>
<dbReference type="AlphaFoldDB" id="A0A2V1HTY4"/>
<evidence type="ECO:0000313" key="1">
    <source>
        <dbReference type="EMBL" id="PVZ96033.1"/>
    </source>
</evidence>
<dbReference type="Gene3D" id="3.40.1000.10">
    <property type="entry name" value="Mog1/PsbP, alpha/beta/alpha sandwich"/>
    <property type="match status" value="1"/>
</dbReference>
<reference evidence="1 2" key="1">
    <citation type="submission" date="2018-05" db="EMBL/GenBank/DDBJ databases">
        <title>Amnibacterium sp. M8JJ-5, whole genome shotgun sequence.</title>
        <authorList>
            <person name="Tuo L."/>
        </authorList>
    </citation>
    <scope>NUCLEOTIDE SEQUENCE [LARGE SCALE GENOMIC DNA]</scope>
    <source>
        <strain evidence="1 2">M8JJ-5</strain>
    </source>
</reference>
<dbReference type="EMBL" id="QEOP01000001">
    <property type="protein sequence ID" value="PVZ96033.1"/>
    <property type="molecule type" value="Genomic_DNA"/>
</dbReference>
<accession>A0A2V1HTY4</accession>
<gene>
    <name evidence="1" type="ORF">DDQ50_06210</name>
</gene>
<evidence type="ECO:0008006" key="3">
    <source>
        <dbReference type="Google" id="ProtNLM"/>
    </source>
</evidence>
<protein>
    <recommendedName>
        <fullName evidence="3">DUF1795 domain-containing protein</fullName>
    </recommendedName>
</protein>
<dbReference type="OrthoDB" id="5146554at2"/>
<evidence type="ECO:0000313" key="2">
    <source>
        <dbReference type="Proteomes" id="UP000244893"/>
    </source>
</evidence>
<sequence>MTQSVSFPSEAFPAFPEVSVQAPDDWQPINAYGSVLAVAEPVEAGRFRSNVVVALSRFGADYELKTAIEAVEKKFGEQTDIAVIGKEEREVLGVPGFRMEVSFSDPRVGTLAQAVHIALIRSGGVSDLVQITGSAAGEHVKTVWPTIRGILDSATTGAAA</sequence>